<sequence>MDDHVNGVCITSSFAIHQNTYRQLESRSQIPLLPASFSSNIKIWLKFPSLFPSARNLTPINQKSCRPSPCIAVFLISQNKKHLLHVPIHYRFDEDFRNLPQLYSLSFCTLER</sequence>
<dbReference type="EMBL" id="RDQH01000328">
    <property type="protein sequence ID" value="RXI05381.1"/>
    <property type="molecule type" value="Genomic_DNA"/>
</dbReference>
<name>A0A498KDA3_MALDO</name>
<evidence type="ECO:0000313" key="1">
    <source>
        <dbReference type="EMBL" id="RXI05381.1"/>
    </source>
</evidence>
<evidence type="ECO:0000313" key="2">
    <source>
        <dbReference type="Proteomes" id="UP000290289"/>
    </source>
</evidence>
<comment type="caution">
    <text evidence="1">The sequence shown here is derived from an EMBL/GenBank/DDBJ whole genome shotgun (WGS) entry which is preliminary data.</text>
</comment>
<gene>
    <name evidence="1" type="ORF">DVH24_006638</name>
</gene>
<dbReference type="Proteomes" id="UP000290289">
    <property type="component" value="Chromosome 2"/>
</dbReference>
<organism evidence="1 2">
    <name type="scientific">Malus domestica</name>
    <name type="common">Apple</name>
    <name type="synonym">Pyrus malus</name>
    <dbReference type="NCBI Taxonomy" id="3750"/>
    <lineage>
        <taxon>Eukaryota</taxon>
        <taxon>Viridiplantae</taxon>
        <taxon>Streptophyta</taxon>
        <taxon>Embryophyta</taxon>
        <taxon>Tracheophyta</taxon>
        <taxon>Spermatophyta</taxon>
        <taxon>Magnoliopsida</taxon>
        <taxon>eudicotyledons</taxon>
        <taxon>Gunneridae</taxon>
        <taxon>Pentapetalae</taxon>
        <taxon>rosids</taxon>
        <taxon>fabids</taxon>
        <taxon>Rosales</taxon>
        <taxon>Rosaceae</taxon>
        <taxon>Amygdaloideae</taxon>
        <taxon>Maleae</taxon>
        <taxon>Malus</taxon>
    </lineage>
</organism>
<reference evidence="1 2" key="1">
    <citation type="submission" date="2018-10" db="EMBL/GenBank/DDBJ databases">
        <title>A high-quality apple genome assembly.</title>
        <authorList>
            <person name="Hu J."/>
        </authorList>
    </citation>
    <scope>NUCLEOTIDE SEQUENCE [LARGE SCALE GENOMIC DNA]</scope>
    <source>
        <strain evidence="2">cv. HFTH1</strain>
        <tissue evidence="1">Young leaf</tissue>
    </source>
</reference>
<proteinExistence type="predicted"/>
<accession>A0A498KDA3</accession>
<protein>
    <submittedName>
        <fullName evidence="1">Uncharacterized protein</fullName>
    </submittedName>
</protein>
<dbReference type="AlphaFoldDB" id="A0A498KDA3"/>
<keyword evidence="2" id="KW-1185">Reference proteome</keyword>